<feature type="domain" description="Transposase IS66 C-terminal" evidence="1">
    <location>
        <begin position="24"/>
        <end position="61"/>
    </location>
</feature>
<sequence>MVGRKNFLFSGSPRGAQASSNLFSLIETAKQNGMNPYGYLYYVLSKLPEIRVSGEWEILMPANLNPEEVNTAFLADVR</sequence>
<name>A0A1N6Y2H8_9SPIO</name>
<organism evidence="2 3">
    <name type="scientific">Alkalispirochaeta americana</name>
    <dbReference type="NCBI Taxonomy" id="159291"/>
    <lineage>
        <taxon>Bacteria</taxon>
        <taxon>Pseudomonadati</taxon>
        <taxon>Spirochaetota</taxon>
        <taxon>Spirochaetia</taxon>
        <taxon>Spirochaetales</taxon>
        <taxon>Spirochaetaceae</taxon>
        <taxon>Alkalispirochaeta</taxon>
    </lineage>
</organism>
<dbReference type="OrthoDB" id="371042at2"/>
<accession>A0A1N6Y2H8</accession>
<dbReference type="STRING" id="159291.SAMN05920897_1375"/>
<dbReference type="Proteomes" id="UP000186400">
    <property type="component" value="Unassembled WGS sequence"/>
</dbReference>
<evidence type="ECO:0000259" key="1">
    <source>
        <dbReference type="Pfam" id="PF13817"/>
    </source>
</evidence>
<proteinExistence type="predicted"/>
<dbReference type="InterPro" id="IPR039552">
    <property type="entry name" value="IS66_C"/>
</dbReference>
<evidence type="ECO:0000313" key="2">
    <source>
        <dbReference type="EMBL" id="SIR08885.1"/>
    </source>
</evidence>
<evidence type="ECO:0000313" key="3">
    <source>
        <dbReference type="Proteomes" id="UP000186400"/>
    </source>
</evidence>
<dbReference type="AlphaFoldDB" id="A0A1N6Y2H8"/>
<gene>
    <name evidence="2" type="ORF">SAMN05920897_1375</name>
</gene>
<dbReference type="EMBL" id="FTMS01000037">
    <property type="protein sequence ID" value="SIR08885.1"/>
    <property type="molecule type" value="Genomic_DNA"/>
</dbReference>
<reference evidence="2 3" key="1">
    <citation type="submission" date="2017-01" db="EMBL/GenBank/DDBJ databases">
        <authorList>
            <person name="Mah S.A."/>
            <person name="Swanson W.J."/>
            <person name="Moy G.W."/>
            <person name="Vacquier V.D."/>
        </authorList>
    </citation>
    <scope>NUCLEOTIDE SEQUENCE [LARGE SCALE GENOMIC DNA]</scope>
    <source>
        <strain evidence="2 3">ASpG1</strain>
    </source>
</reference>
<keyword evidence="3" id="KW-1185">Reference proteome</keyword>
<dbReference type="Pfam" id="PF13817">
    <property type="entry name" value="DDE_Tnp_IS66_C"/>
    <property type="match status" value="1"/>
</dbReference>
<protein>
    <submittedName>
        <fullName evidence="2">IS66 C-terminal element</fullName>
    </submittedName>
</protein>